<dbReference type="InterPro" id="IPR018097">
    <property type="entry name" value="EGF_Ca-bd_CS"/>
</dbReference>
<reference evidence="9" key="1">
    <citation type="journal article" date="2017" name="Nat. Commun.">
        <title>The North American bullfrog draft genome provides insight into hormonal regulation of long noncoding RNA.</title>
        <authorList>
            <person name="Hammond S.A."/>
            <person name="Warren R.L."/>
            <person name="Vandervalk B.P."/>
            <person name="Kucuk E."/>
            <person name="Khan H."/>
            <person name="Gibb E.A."/>
            <person name="Pandoh P."/>
            <person name="Kirk H."/>
            <person name="Zhao Y."/>
            <person name="Jones M."/>
            <person name="Mungall A.J."/>
            <person name="Coope R."/>
            <person name="Pleasance S."/>
            <person name="Moore R.A."/>
            <person name="Holt R.A."/>
            <person name="Round J.M."/>
            <person name="Ohora S."/>
            <person name="Walle B.V."/>
            <person name="Veldhoen N."/>
            <person name="Helbing C.C."/>
            <person name="Birol I."/>
        </authorList>
    </citation>
    <scope>NUCLEOTIDE SEQUENCE [LARGE SCALE GENOMIC DNA]</scope>
</reference>
<evidence type="ECO:0000256" key="4">
    <source>
        <dbReference type="ARBA" id="ARBA00023157"/>
    </source>
</evidence>
<sequence length="116" mass="12373">MIDGRPPDIESAGPAGTVTLCEINIDDCEPNPCLNGGSCQDSVNNFKCICNSSFSGVRCEVSDVLPTSMTLTSTIPILHSSNKRPHHATREVTSVAALYNLRSFIAVAFGICMLVK</sequence>
<dbReference type="GO" id="GO:0005112">
    <property type="term" value="F:Notch binding"/>
    <property type="evidence" value="ECO:0007669"/>
    <property type="project" value="TreeGrafter"/>
</dbReference>
<dbReference type="Pfam" id="PF00008">
    <property type="entry name" value="EGF"/>
    <property type="match status" value="1"/>
</dbReference>
<dbReference type="CDD" id="cd00054">
    <property type="entry name" value="EGF_CA"/>
    <property type="match status" value="1"/>
</dbReference>
<dbReference type="PANTHER" id="PTHR12916">
    <property type="entry name" value="CYTOCHROME C OXIDASE POLYPEPTIDE VIC-2"/>
    <property type="match status" value="1"/>
</dbReference>
<keyword evidence="4 6" id="KW-1015">Disulfide bond</keyword>
<dbReference type="Gene3D" id="2.10.25.10">
    <property type="entry name" value="Laminin"/>
    <property type="match status" value="1"/>
</dbReference>
<dbReference type="AlphaFoldDB" id="A0A2G9SA77"/>
<dbReference type="FunFam" id="2.10.25.10:FF:000004">
    <property type="entry name" value="Neurogenic locus notch 1"/>
    <property type="match status" value="1"/>
</dbReference>
<comment type="caution">
    <text evidence="6">Lacks conserved residue(s) required for the propagation of feature annotation.</text>
</comment>
<dbReference type="OrthoDB" id="10046852at2759"/>
<dbReference type="PRINTS" id="PR00010">
    <property type="entry name" value="EGFBLOOD"/>
</dbReference>
<evidence type="ECO:0000313" key="9">
    <source>
        <dbReference type="Proteomes" id="UP000228934"/>
    </source>
</evidence>
<feature type="disulfide bond" evidence="6">
    <location>
        <begin position="50"/>
        <end position="59"/>
    </location>
</feature>
<protein>
    <recommendedName>
        <fullName evidence="7">EGF-like domain-containing protein</fullName>
    </recommendedName>
</protein>
<proteinExistence type="predicted"/>
<dbReference type="SMART" id="SM00179">
    <property type="entry name" value="EGF_CA"/>
    <property type="match status" value="1"/>
</dbReference>
<keyword evidence="1 6" id="KW-0245">EGF-like domain</keyword>
<dbReference type="EMBL" id="KV926374">
    <property type="protein sequence ID" value="PIO37052.1"/>
    <property type="molecule type" value="Genomic_DNA"/>
</dbReference>
<organism evidence="8 9">
    <name type="scientific">Aquarana catesbeiana</name>
    <name type="common">American bullfrog</name>
    <name type="synonym">Rana catesbeiana</name>
    <dbReference type="NCBI Taxonomy" id="8400"/>
    <lineage>
        <taxon>Eukaryota</taxon>
        <taxon>Metazoa</taxon>
        <taxon>Chordata</taxon>
        <taxon>Craniata</taxon>
        <taxon>Vertebrata</taxon>
        <taxon>Euteleostomi</taxon>
        <taxon>Amphibia</taxon>
        <taxon>Batrachia</taxon>
        <taxon>Anura</taxon>
        <taxon>Neobatrachia</taxon>
        <taxon>Ranoidea</taxon>
        <taxon>Ranidae</taxon>
        <taxon>Aquarana</taxon>
    </lineage>
</organism>
<dbReference type="GO" id="GO:0007219">
    <property type="term" value="P:Notch signaling pathway"/>
    <property type="evidence" value="ECO:0007669"/>
    <property type="project" value="TreeGrafter"/>
</dbReference>
<evidence type="ECO:0000313" key="8">
    <source>
        <dbReference type="EMBL" id="PIO37052.1"/>
    </source>
</evidence>
<dbReference type="InterPro" id="IPR000742">
    <property type="entry name" value="EGF"/>
</dbReference>
<dbReference type="InterPro" id="IPR000152">
    <property type="entry name" value="EGF-type_Asp/Asn_hydroxyl_site"/>
</dbReference>
<dbReference type="PROSITE" id="PS00010">
    <property type="entry name" value="ASX_HYDROXYL"/>
    <property type="match status" value="1"/>
</dbReference>
<accession>A0A2G9SA77</accession>
<dbReference type="PROSITE" id="PS01187">
    <property type="entry name" value="EGF_CA"/>
    <property type="match status" value="1"/>
</dbReference>
<evidence type="ECO:0000259" key="7">
    <source>
        <dbReference type="PROSITE" id="PS50026"/>
    </source>
</evidence>
<evidence type="ECO:0000256" key="1">
    <source>
        <dbReference type="ARBA" id="ARBA00022536"/>
    </source>
</evidence>
<evidence type="ECO:0000256" key="6">
    <source>
        <dbReference type="PROSITE-ProRule" id="PRU00076"/>
    </source>
</evidence>
<dbReference type="InterPro" id="IPR001881">
    <property type="entry name" value="EGF-like_Ca-bd_dom"/>
</dbReference>
<keyword evidence="2" id="KW-0732">Signal</keyword>
<keyword evidence="3" id="KW-0677">Repeat</keyword>
<keyword evidence="9" id="KW-1185">Reference proteome</keyword>
<evidence type="ECO:0000256" key="3">
    <source>
        <dbReference type="ARBA" id="ARBA00022737"/>
    </source>
</evidence>
<dbReference type="Proteomes" id="UP000228934">
    <property type="component" value="Unassembled WGS sequence"/>
</dbReference>
<dbReference type="PROSITE" id="PS00022">
    <property type="entry name" value="EGF_1"/>
    <property type="match status" value="1"/>
</dbReference>
<feature type="domain" description="EGF-like" evidence="7">
    <location>
        <begin position="24"/>
        <end position="60"/>
    </location>
</feature>
<dbReference type="SMART" id="SM00181">
    <property type="entry name" value="EGF"/>
    <property type="match status" value="1"/>
</dbReference>
<dbReference type="PANTHER" id="PTHR12916:SF4">
    <property type="entry name" value="UNINFLATABLE, ISOFORM C"/>
    <property type="match status" value="1"/>
</dbReference>
<keyword evidence="5" id="KW-0325">Glycoprotein</keyword>
<dbReference type="GO" id="GO:0005509">
    <property type="term" value="F:calcium ion binding"/>
    <property type="evidence" value="ECO:0007669"/>
    <property type="project" value="InterPro"/>
</dbReference>
<name>A0A2G9SA77_AQUCT</name>
<dbReference type="PROSITE" id="PS50026">
    <property type="entry name" value="EGF_3"/>
    <property type="match status" value="1"/>
</dbReference>
<dbReference type="SUPFAM" id="SSF57196">
    <property type="entry name" value="EGF/Laminin"/>
    <property type="match status" value="1"/>
</dbReference>
<evidence type="ECO:0000256" key="5">
    <source>
        <dbReference type="ARBA" id="ARBA00023180"/>
    </source>
</evidence>
<evidence type="ECO:0000256" key="2">
    <source>
        <dbReference type="ARBA" id="ARBA00022729"/>
    </source>
</evidence>
<gene>
    <name evidence="8" type="ORF">AB205_0118580</name>
</gene>